<comment type="caution">
    <text evidence="3">The sequence shown here is derived from an EMBL/GenBank/DDBJ whole genome shotgun (WGS) entry which is preliminary data.</text>
</comment>
<dbReference type="Proteomes" id="UP000193689">
    <property type="component" value="Unassembled WGS sequence"/>
</dbReference>
<protein>
    <submittedName>
        <fullName evidence="3">RlpA-like double-psi beta-barrel-protein domain-containing protein-containing protein</fullName>
    </submittedName>
</protein>
<keyword evidence="2" id="KW-0812">Transmembrane</keyword>
<reference evidence="3 4" key="1">
    <citation type="submission" date="2016-07" db="EMBL/GenBank/DDBJ databases">
        <title>Pervasive Adenine N6-methylation of Active Genes in Fungi.</title>
        <authorList>
            <consortium name="DOE Joint Genome Institute"/>
            <person name="Mondo S.J."/>
            <person name="Dannebaum R.O."/>
            <person name="Kuo R.C."/>
            <person name="Labutti K."/>
            <person name="Haridas S."/>
            <person name="Kuo A."/>
            <person name="Salamov A."/>
            <person name="Ahrendt S.R."/>
            <person name="Lipzen A."/>
            <person name="Sullivan W."/>
            <person name="Andreopoulos W.B."/>
            <person name="Clum A."/>
            <person name="Lindquist E."/>
            <person name="Daum C."/>
            <person name="Ramamoorthy G.K."/>
            <person name="Gryganskyi A."/>
            <person name="Culley D."/>
            <person name="Magnuson J.K."/>
            <person name="James T.Y."/>
            <person name="O'Malley M.A."/>
            <person name="Stajich J.E."/>
            <person name="Spatafora J.W."/>
            <person name="Visel A."/>
            <person name="Grigoriev I.V."/>
        </authorList>
    </citation>
    <scope>NUCLEOTIDE SEQUENCE [LARGE SCALE GENOMIC DNA]</scope>
    <source>
        <strain evidence="3 4">CBS 129021</strain>
    </source>
</reference>
<name>A0A1Y2DH55_9PEZI</name>
<keyword evidence="4" id="KW-1185">Reference proteome</keyword>
<keyword evidence="2" id="KW-1133">Transmembrane helix</keyword>
<evidence type="ECO:0000256" key="2">
    <source>
        <dbReference type="SAM" id="Phobius"/>
    </source>
</evidence>
<dbReference type="PANTHER" id="PTHR31836:SF28">
    <property type="entry name" value="SRCR DOMAIN-CONTAINING PROTEIN-RELATED"/>
    <property type="match status" value="1"/>
</dbReference>
<dbReference type="EMBL" id="MCFJ01000016">
    <property type="protein sequence ID" value="ORY58578.1"/>
    <property type="molecule type" value="Genomic_DNA"/>
</dbReference>
<dbReference type="SUPFAM" id="SSF50685">
    <property type="entry name" value="Barwin-like endoglucanases"/>
    <property type="match status" value="1"/>
</dbReference>
<feature type="transmembrane region" description="Helical" evidence="2">
    <location>
        <begin position="104"/>
        <end position="126"/>
    </location>
</feature>
<organism evidence="3 4">
    <name type="scientific">Pseudomassariella vexata</name>
    <dbReference type="NCBI Taxonomy" id="1141098"/>
    <lineage>
        <taxon>Eukaryota</taxon>
        <taxon>Fungi</taxon>
        <taxon>Dikarya</taxon>
        <taxon>Ascomycota</taxon>
        <taxon>Pezizomycotina</taxon>
        <taxon>Sordariomycetes</taxon>
        <taxon>Xylariomycetidae</taxon>
        <taxon>Amphisphaeriales</taxon>
        <taxon>Pseudomassariaceae</taxon>
        <taxon>Pseudomassariella</taxon>
    </lineage>
</organism>
<dbReference type="CDD" id="cd22191">
    <property type="entry name" value="DPBB_RlpA_EXP_N-like"/>
    <property type="match status" value="1"/>
</dbReference>
<dbReference type="RefSeq" id="XP_040711495.1">
    <property type="nucleotide sequence ID" value="XM_040862789.1"/>
</dbReference>
<gene>
    <name evidence="3" type="ORF">BCR38DRAFT_468755</name>
</gene>
<dbReference type="GeneID" id="63779001"/>
<dbReference type="InterPro" id="IPR051477">
    <property type="entry name" value="Expansin_CellWall"/>
</dbReference>
<dbReference type="PANTHER" id="PTHR31836">
    <property type="match status" value="1"/>
</dbReference>
<dbReference type="AlphaFoldDB" id="A0A1Y2DH55"/>
<proteinExistence type="predicted"/>
<dbReference type="OrthoDB" id="623670at2759"/>
<dbReference type="InParanoid" id="A0A1Y2DH55"/>
<evidence type="ECO:0000313" key="3">
    <source>
        <dbReference type="EMBL" id="ORY58578.1"/>
    </source>
</evidence>
<accession>A0A1Y2DH55</accession>
<evidence type="ECO:0000256" key="1">
    <source>
        <dbReference type="ARBA" id="ARBA00022729"/>
    </source>
</evidence>
<dbReference type="InterPro" id="IPR036908">
    <property type="entry name" value="RlpA-like_sf"/>
</dbReference>
<keyword evidence="1" id="KW-0732">Signal</keyword>
<dbReference type="Gene3D" id="2.40.40.10">
    <property type="entry name" value="RlpA-like domain"/>
    <property type="match status" value="1"/>
</dbReference>
<keyword evidence="2" id="KW-0472">Membrane</keyword>
<dbReference type="STRING" id="1141098.A0A1Y2DH55"/>
<evidence type="ECO:0000313" key="4">
    <source>
        <dbReference type="Proteomes" id="UP000193689"/>
    </source>
</evidence>
<sequence length="255" mass="27450">MAKRLSALASATFQTPEWETPTDPKRSFWTRFLPSKAAAGASANPVDKTTPATQTFQAHTTTLPGPYDGAKPTFAESMYARFDKLMPIDRTYLGRSRRFFLQRIAIPLLILFLVVLALAVGLGVGLSRRASSKSQNLSLPSNADVFTGDLTYYDPGLGACGATSSDSDSIVSVSHILFDAASTGSNPNANPLCGKKIRITREFSEADKGNTSVDVTVVDRCVGCLQTDLDVTISVFTQLALEASGRVVMSWAWLN</sequence>